<gene>
    <name evidence="2" type="ORF">EGH23_18775</name>
</gene>
<keyword evidence="1" id="KW-1133">Transmembrane helix</keyword>
<accession>A0AAW4PG97</accession>
<evidence type="ECO:0000256" key="1">
    <source>
        <dbReference type="SAM" id="Phobius"/>
    </source>
</evidence>
<name>A0AAW4PG97_9EURY</name>
<keyword evidence="1" id="KW-0812">Transmembrane</keyword>
<comment type="caution">
    <text evidence="2">The sequence shown here is derived from an EMBL/GenBank/DDBJ whole genome shotgun (WGS) entry which is preliminary data.</text>
</comment>
<sequence length="154" mass="16466">MSIKPTSADDSPSNQTRRTFRTRARAVLLTAFSNPRFRSLLQLSLITILFSGSAMAQTEVGSVYCGTAVETAISVVFGALAALGLPAAMIFTGRSGLSYMRSTGNPNQQNEARRDLILSMTGLGIVFLAIMAPEIINKFGSEIGFSFSNCVSPF</sequence>
<feature type="transmembrane region" description="Helical" evidence="1">
    <location>
        <begin position="72"/>
        <end position="91"/>
    </location>
</feature>
<reference evidence="2 3" key="1">
    <citation type="submission" date="2021-06" db="EMBL/GenBank/DDBJ databases">
        <title>Halomicroarcula sp. a new haloarchaeum isolated from saline soil.</title>
        <authorList>
            <person name="Duran-Viseras A."/>
            <person name="Sanchez-Porro C."/>
            <person name="Ventosa A."/>
        </authorList>
    </citation>
    <scope>NUCLEOTIDE SEQUENCE [LARGE SCALE GENOMIC DNA]</scope>
    <source>
        <strain evidence="2 3">F27</strain>
    </source>
</reference>
<dbReference type="Proteomes" id="UP001430455">
    <property type="component" value="Unassembled WGS sequence"/>
</dbReference>
<evidence type="ECO:0000313" key="3">
    <source>
        <dbReference type="Proteomes" id="UP001430455"/>
    </source>
</evidence>
<proteinExistence type="predicted"/>
<keyword evidence="1" id="KW-0472">Membrane</keyword>
<protein>
    <submittedName>
        <fullName evidence="2">Uncharacterized protein</fullName>
    </submittedName>
</protein>
<dbReference type="EMBL" id="RKLT01000012">
    <property type="protein sequence ID" value="MBX0296926.1"/>
    <property type="molecule type" value="Genomic_DNA"/>
</dbReference>
<dbReference type="AlphaFoldDB" id="A0AAW4PG97"/>
<evidence type="ECO:0000313" key="2">
    <source>
        <dbReference type="EMBL" id="MBX0296926.1"/>
    </source>
</evidence>
<keyword evidence="3" id="KW-1185">Reference proteome</keyword>
<feature type="transmembrane region" description="Helical" evidence="1">
    <location>
        <begin position="116"/>
        <end position="136"/>
    </location>
</feature>
<organism evidence="2 3">
    <name type="scientific">Haloarcula nitratireducens</name>
    <dbReference type="NCBI Taxonomy" id="2487749"/>
    <lineage>
        <taxon>Archaea</taxon>
        <taxon>Methanobacteriati</taxon>
        <taxon>Methanobacteriota</taxon>
        <taxon>Stenosarchaea group</taxon>
        <taxon>Halobacteria</taxon>
        <taxon>Halobacteriales</taxon>
        <taxon>Haloarculaceae</taxon>
        <taxon>Haloarcula</taxon>
    </lineage>
</organism>